<dbReference type="Proteomes" id="UP000572212">
    <property type="component" value="Unassembled WGS sequence"/>
</dbReference>
<keyword evidence="3" id="KW-1185">Reference proteome</keyword>
<name>A0A841RP78_9BACI</name>
<dbReference type="EMBL" id="JACHON010000006">
    <property type="protein sequence ID" value="MBB6512975.1"/>
    <property type="molecule type" value="Genomic_DNA"/>
</dbReference>
<evidence type="ECO:0000313" key="2">
    <source>
        <dbReference type="EMBL" id="MBB6512975.1"/>
    </source>
</evidence>
<dbReference type="Gene3D" id="3.10.20.90">
    <property type="entry name" value="Phosphatidylinositol 3-kinase Catalytic Subunit, Chain A, domain 1"/>
    <property type="match status" value="1"/>
</dbReference>
<dbReference type="RefSeq" id="WP_184247260.1">
    <property type="nucleotide sequence ID" value="NZ_BAAACU010000042.1"/>
</dbReference>
<reference evidence="2 3" key="1">
    <citation type="submission" date="2020-08" db="EMBL/GenBank/DDBJ databases">
        <title>Genomic Encyclopedia of Type Strains, Phase IV (KMG-IV): sequencing the most valuable type-strain genomes for metagenomic binning, comparative biology and taxonomic classification.</title>
        <authorList>
            <person name="Goeker M."/>
        </authorList>
    </citation>
    <scope>NUCLEOTIDE SEQUENCE [LARGE SCALE GENOMIC DNA]</scope>
    <source>
        <strain evidence="2 3">DSM 11805</strain>
    </source>
</reference>
<evidence type="ECO:0000313" key="3">
    <source>
        <dbReference type="Proteomes" id="UP000572212"/>
    </source>
</evidence>
<dbReference type="SUPFAM" id="SSF54236">
    <property type="entry name" value="Ubiquitin-like"/>
    <property type="match status" value="1"/>
</dbReference>
<protein>
    <submittedName>
        <fullName evidence="2">Putative ubiquitin-like protein YukD</fullName>
    </submittedName>
</protein>
<comment type="caution">
    <text evidence="2">The sequence shown here is derived from an EMBL/GenBank/DDBJ whole genome shotgun (WGS) entry which is preliminary data.</text>
</comment>
<accession>A0A841RP78</accession>
<dbReference type="PIRSF" id="PIRSF037793">
    <property type="entry name" value="DUF_ubiquitin-like_YukD"/>
    <property type="match status" value="1"/>
</dbReference>
<comment type="similarity">
    <text evidence="1">Belongs to the EsaB family.</text>
</comment>
<organism evidence="2 3">
    <name type="scientific">Gracilibacillus halotolerans</name>
    <dbReference type="NCBI Taxonomy" id="74386"/>
    <lineage>
        <taxon>Bacteria</taxon>
        <taxon>Bacillati</taxon>
        <taxon>Bacillota</taxon>
        <taxon>Bacilli</taxon>
        <taxon>Bacillales</taxon>
        <taxon>Bacillaceae</taxon>
        <taxon>Gracilibacillus</taxon>
    </lineage>
</organism>
<dbReference type="Pfam" id="PF08817">
    <property type="entry name" value="YukD"/>
    <property type="match status" value="1"/>
</dbReference>
<sequence length="94" mass="10614">MKKNSHINVTIHFEQADAETSYDLRIPVHISIKQLLLDLMETLHISNPEQYQTVLKVKTKGMILADDDILADFPVTNGDILTVLSKEANRVKKG</sequence>
<dbReference type="InterPro" id="IPR029071">
    <property type="entry name" value="Ubiquitin-like_domsf"/>
</dbReference>
<dbReference type="InterPro" id="IPR014921">
    <property type="entry name" value="EsaB"/>
</dbReference>
<gene>
    <name evidence="2" type="ORF">GGQ92_001764</name>
</gene>
<evidence type="ECO:0000256" key="1">
    <source>
        <dbReference type="ARBA" id="ARBA00011007"/>
    </source>
</evidence>
<dbReference type="InterPro" id="IPR024962">
    <property type="entry name" value="YukD-like"/>
</dbReference>
<proteinExistence type="inferred from homology"/>
<dbReference type="AlphaFoldDB" id="A0A841RP78"/>